<dbReference type="GO" id="GO:1990745">
    <property type="term" value="C:EARP complex"/>
    <property type="evidence" value="ECO:0007669"/>
    <property type="project" value="InterPro"/>
</dbReference>
<organism evidence="6">
    <name type="scientific">Anopheles atroparvus</name>
    <name type="common">European mosquito</name>
    <dbReference type="NCBI Taxonomy" id="41427"/>
    <lineage>
        <taxon>Eukaryota</taxon>
        <taxon>Metazoa</taxon>
        <taxon>Ecdysozoa</taxon>
        <taxon>Arthropoda</taxon>
        <taxon>Hexapoda</taxon>
        <taxon>Insecta</taxon>
        <taxon>Pterygota</taxon>
        <taxon>Neoptera</taxon>
        <taxon>Endopterygota</taxon>
        <taxon>Diptera</taxon>
        <taxon>Nematocera</taxon>
        <taxon>Culicoidea</taxon>
        <taxon>Culicidae</taxon>
        <taxon>Anophelinae</taxon>
        <taxon>Anopheles</taxon>
    </lineage>
</organism>
<evidence type="ECO:0000259" key="5">
    <source>
        <dbReference type="Pfam" id="PF10475"/>
    </source>
</evidence>
<evidence type="ECO:0000259" key="4">
    <source>
        <dbReference type="Pfam" id="PF10474"/>
    </source>
</evidence>
<feature type="domain" description="Vacuolar protein sorting-associated protein 54 N-terminal" evidence="5">
    <location>
        <begin position="114"/>
        <end position="403"/>
    </location>
</feature>
<feature type="domain" description="Syndetin C-terminal" evidence="4">
    <location>
        <begin position="805"/>
        <end position="1051"/>
    </location>
</feature>
<dbReference type="InterPro" id="IPR019514">
    <property type="entry name" value="Syndetin_C"/>
</dbReference>
<dbReference type="STRING" id="41427.A0A182IUR2"/>
<protein>
    <recommendedName>
        <fullName evidence="7">Syndetin C-terminal domain-containing protein</fullName>
    </recommendedName>
</protein>
<keyword evidence="2" id="KW-0653">Protein transport</keyword>
<dbReference type="GO" id="GO:0005829">
    <property type="term" value="C:cytosol"/>
    <property type="evidence" value="ECO:0007669"/>
    <property type="project" value="GOC"/>
</dbReference>
<dbReference type="GO" id="GO:0000149">
    <property type="term" value="F:SNARE binding"/>
    <property type="evidence" value="ECO:0007669"/>
    <property type="project" value="TreeGrafter"/>
</dbReference>
<dbReference type="PANTHER" id="PTHR13258:SF0">
    <property type="entry name" value="SYNDETIN"/>
    <property type="match status" value="1"/>
</dbReference>
<evidence type="ECO:0000256" key="2">
    <source>
        <dbReference type="ARBA" id="ARBA00022927"/>
    </source>
</evidence>
<dbReference type="Pfam" id="PF10475">
    <property type="entry name" value="Vps54_N"/>
    <property type="match status" value="1"/>
</dbReference>
<dbReference type="GO" id="GO:0042147">
    <property type="term" value="P:retrograde transport, endosome to Golgi"/>
    <property type="evidence" value="ECO:0007669"/>
    <property type="project" value="InterPro"/>
</dbReference>
<dbReference type="InterPro" id="IPR019515">
    <property type="entry name" value="VPS54_N"/>
</dbReference>
<reference evidence="6" key="1">
    <citation type="submission" date="2022-08" db="UniProtKB">
        <authorList>
            <consortium name="EnsemblMetazoa"/>
        </authorList>
    </citation>
    <scope>IDENTIFICATION</scope>
    <source>
        <strain evidence="6">EBRO</strain>
    </source>
</reference>
<evidence type="ECO:0000256" key="1">
    <source>
        <dbReference type="ARBA" id="ARBA00022448"/>
    </source>
</evidence>
<sequence length="1071" mass="122383">MEKMEEIKYRVLELIGNKKEVKIPKMGFTDYYVHQQREHQLSNRNTSSIGLSVGHVKKLLSNTISVSASCYDWAEETSCDDVTNGDKMDGSGVGAVEAEELGTSLNKLSDQEVLESTEAIYFDTNSNTGLHELRKISEKDKQLSCKSIQESINDLKRQHRVISKKVLQLILEQRVACDEEFQRIRDTERLLRDTVSLCRTARLKLDTSKLLLTTTNLEILAAYKKRQTLVNLLRIMNALKSMRSIDQRLQRRLTDADYSGAIAILLENKNLSRRFYQYRCVESLSYKLQDTLLLTEVQLDSVLSEIPSDFEPTRYRKLQEAYHLLGKELIAMDQLHMNFISSVHTAAFTVLRQHMDVNVEESKKLTYEQMCECVPIDKYVHCLTALCRGFWKILVSYHQIRCWHQNRCLYEKAPNLRPSHTEPQTLQASMFHQEYIQQKLENGQFRLWNDVQGKVCVFISSSRLHALKYDQFVQILAIVQRLKKVGFEFCESHSEKLLGAMQQQSMVFFKRYHIACLEEISLFFDHEVWVPISSFYDVTQLQEYRNFRHALVRDVTNRSIVMMGVRRSPPAVTRGGDSAAEKALCGVDLIPDSASSMHSQDESSLYGSCGYFLRFTEKSSPFDGGFDSTMLEEDILAGIADESSYYYSEDSSDNNEQISNSPAPVAHSNHEGSIEVTLASANLHESTVASDTNAGASSSSTPPIIVVNTSLTVLRCIGRYLYFCKLLHRITPHIVRSMAELIDYYLYSVHDLFSADLTVPRENLYSVQLRTALQRINVELLPMLRRSWPHSDEMVRTDLLDPETLYGMHKRIVATESCVTLVAQFRQMENYLGWLLTTPAGDIGPLGDTSPEDSGWTQALLQEYLEQTAEYVTDLRKPIFMCSTARIIDLQSVLYMMAKVKWDINHVNVQHSAYVDTINRGVQYFAMKLEEQISLVMLPREVLWDSFVHVLTHLLVEGFSNAKKCSAGGRALMQLDFTHFWSLLEIVSGGKHSEHRAYVEQYVKAYYLPKDLLEQWLLESHGYSSKHLIGLVQCACSSDKKTRQRLLALVESTHDQGSNSQTPLVQVGEGL</sequence>
<dbReference type="PANTHER" id="PTHR13258">
    <property type="entry name" value="SYNDETIN"/>
    <property type="match status" value="1"/>
</dbReference>
<dbReference type="InterPro" id="IPR040047">
    <property type="entry name" value="VPS50"/>
</dbReference>
<accession>A0A182IUR2</accession>
<evidence type="ECO:0000313" key="6">
    <source>
        <dbReference type="EnsemblMetazoa" id="AATE005851-PA.1"/>
    </source>
</evidence>
<name>A0A182IUR2_ANOAO</name>
<dbReference type="Pfam" id="PF10474">
    <property type="entry name" value="Syndetin_C"/>
    <property type="match status" value="1"/>
</dbReference>
<dbReference type="GO" id="GO:0032456">
    <property type="term" value="P:endocytic recycling"/>
    <property type="evidence" value="ECO:0007669"/>
    <property type="project" value="InterPro"/>
</dbReference>
<proteinExistence type="predicted"/>
<keyword evidence="3" id="KW-0175">Coiled coil</keyword>
<evidence type="ECO:0008006" key="7">
    <source>
        <dbReference type="Google" id="ProtNLM"/>
    </source>
</evidence>
<dbReference type="AlphaFoldDB" id="A0A182IUR2"/>
<dbReference type="GO" id="GO:0015031">
    <property type="term" value="P:protein transport"/>
    <property type="evidence" value="ECO:0007669"/>
    <property type="project" value="UniProtKB-KW"/>
</dbReference>
<keyword evidence="1" id="KW-0813">Transport</keyword>
<dbReference type="VEuPathDB" id="VectorBase:AATE005851"/>
<evidence type="ECO:0000256" key="3">
    <source>
        <dbReference type="ARBA" id="ARBA00023054"/>
    </source>
</evidence>
<dbReference type="EnsemblMetazoa" id="AATE005851-RA">
    <property type="protein sequence ID" value="AATE005851-PA.1"/>
    <property type="gene ID" value="AATE005851"/>
</dbReference>